<gene>
    <name evidence="8" type="ORF">PLAM_3232</name>
</gene>
<dbReference type="InterPro" id="IPR018117">
    <property type="entry name" value="C5_DNA_meth_AS"/>
</dbReference>
<dbReference type="EMBL" id="LO018304">
    <property type="protein sequence ID" value="CUM61198.1"/>
    <property type="molecule type" value="Genomic_DNA"/>
</dbReference>
<comment type="similarity">
    <text evidence="5 6">Belongs to the class I-like SAM-binding methyltransferase superfamily. C5-methyltransferase family.</text>
</comment>
<evidence type="ECO:0000256" key="2">
    <source>
        <dbReference type="ARBA" id="ARBA00022679"/>
    </source>
</evidence>
<dbReference type="PANTHER" id="PTHR46098:SF1">
    <property type="entry name" value="TRNA (CYTOSINE(38)-C(5))-METHYLTRANSFERASE"/>
    <property type="match status" value="1"/>
</dbReference>
<feature type="active site" evidence="5">
    <location>
        <position position="106"/>
    </location>
</feature>
<name>A0A1J1JI94_PLAAG</name>
<evidence type="ECO:0000256" key="6">
    <source>
        <dbReference type="RuleBase" id="RU000416"/>
    </source>
</evidence>
<protein>
    <recommendedName>
        <fullName evidence="7">Cytosine-specific methyltransferase</fullName>
        <ecNumber evidence="7">2.1.1.37</ecNumber>
    </recommendedName>
</protein>
<dbReference type="GO" id="GO:0032259">
    <property type="term" value="P:methylation"/>
    <property type="evidence" value="ECO:0007669"/>
    <property type="project" value="UniProtKB-KW"/>
</dbReference>
<dbReference type="CDD" id="cd00315">
    <property type="entry name" value="Cyt_C5_DNA_methylase"/>
    <property type="match status" value="1"/>
</dbReference>
<reference evidence="8" key="1">
    <citation type="submission" date="2015-09" db="EMBL/GenBank/DDBJ databases">
        <authorList>
            <person name="Jackson K.R."/>
            <person name="Lunt B.L."/>
            <person name="Fisher J.N.B."/>
            <person name="Gardner A.V."/>
            <person name="Bailey M.E."/>
            <person name="Deus L.M."/>
            <person name="Earl A.S."/>
            <person name="Gibby P.D."/>
            <person name="Hartmann K.A."/>
            <person name="Liu J.E."/>
            <person name="Manci A.M."/>
            <person name="Nielsen D.A."/>
            <person name="Solomon M.B."/>
            <person name="Breakwell D.P."/>
            <person name="Burnett S.H."/>
            <person name="Grose J.H."/>
        </authorList>
    </citation>
    <scope>NUCLEOTIDE SEQUENCE</scope>
    <source>
        <strain evidence="8">7805</strain>
    </source>
</reference>
<evidence type="ECO:0000256" key="5">
    <source>
        <dbReference type="PROSITE-ProRule" id="PRU01016"/>
    </source>
</evidence>
<dbReference type="SUPFAM" id="SSF53335">
    <property type="entry name" value="S-adenosyl-L-methionine-dependent methyltransferases"/>
    <property type="match status" value="1"/>
</dbReference>
<proteinExistence type="inferred from homology"/>
<dbReference type="PROSITE" id="PS00094">
    <property type="entry name" value="C5_MTASE_1"/>
    <property type="match status" value="1"/>
</dbReference>
<dbReference type="PRINTS" id="PR00105">
    <property type="entry name" value="C5METTRFRASE"/>
</dbReference>
<evidence type="ECO:0000256" key="1">
    <source>
        <dbReference type="ARBA" id="ARBA00022603"/>
    </source>
</evidence>
<dbReference type="InterPro" id="IPR050750">
    <property type="entry name" value="C5-MTase"/>
</dbReference>
<dbReference type="GO" id="GO:0003886">
    <property type="term" value="F:DNA (cytosine-5-)-methyltransferase activity"/>
    <property type="evidence" value="ECO:0007669"/>
    <property type="project" value="UniProtKB-EC"/>
</dbReference>
<sequence>MGYPNSRVINLTKKSLSRLLIINQGEQNLSQFKKRTAVELFAGIGGFRLGLEASQIQTIWANDINELCGQVYESNFGKNSIVLGDIQTINISDIPDHDLLTAGFPCQPFSSAGKKLGIRDQVRGTLFERIIEIIDTKKPEYFLLENVKRILTMEQGHHFKVILNALASLNYFIEWRIISPINFGISQNRERIFIFGTRCKFDLNRINLEDNLIFLNQSETEYLNFDLENIEKYLSPILDLKIKNYPWGIAYQNKMYSQSLPPFPDIYPPTRLKDILQSESEVEPQFDFTTDTLERIKHSKAVNRYYNGVEILYNQEGGARLGYTIFGVNGVASTLTASTSRHYERYQIDHKFRRLTPIEYARLMGFPDTWCRVAKIYDQYALFGNAVVPICIEWICQRIGKKNIAILPQKYQQLTLFNYS</sequence>
<dbReference type="Gene3D" id="3.90.120.10">
    <property type="entry name" value="DNA Methylase, subunit A, domain 2"/>
    <property type="match status" value="1"/>
</dbReference>
<dbReference type="NCBIfam" id="TIGR00675">
    <property type="entry name" value="dcm"/>
    <property type="match status" value="1"/>
</dbReference>
<evidence type="ECO:0000256" key="4">
    <source>
        <dbReference type="ARBA" id="ARBA00022747"/>
    </source>
</evidence>
<keyword evidence="4" id="KW-0680">Restriction system</keyword>
<dbReference type="InterPro" id="IPR001525">
    <property type="entry name" value="C5_MeTfrase"/>
</dbReference>
<dbReference type="GO" id="GO:0009307">
    <property type="term" value="P:DNA restriction-modification system"/>
    <property type="evidence" value="ECO:0007669"/>
    <property type="project" value="UniProtKB-KW"/>
</dbReference>
<dbReference type="PANTHER" id="PTHR46098">
    <property type="entry name" value="TRNA (CYTOSINE(38)-C(5))-METHYLTRANSFERASE"/>
    <property type="match status" value="1"/>
</dbReference>
<dbReference type="EC" id="2.1.1.37" evidence="7"/>
<organism evidence="8">
    <name type="scientific">Planktothrix agardhii</name>
    <name type="common">Oscillatoria agardhii</name>
    <dbReference type="NCBI Taxonomy" id="1160"/>
    <lineage>
        <taxon>Bacteria</taxon>
        <taxon>Bacillati</taxon>
        <taxon>Cyanobacteriota</taxon>
        <taxon>Cyanophyceae</taxon>
        <taxon>Oscillatoriophycideae</taxon>
        <taxon>Oscillatoriales</taxon>
        <taxon>Microcoleaceae</taxon>
        <taxon>Planktothrix</taxon>
    </lineage>
</organism>
<dbReference type="Pfam" id="PF00145">
    <property type="entry name" value="DNA_methylase"/>
    <property type="match status" value="1"/>
</dbReference>
<dbReference type="InterPro" id="IPR029063">
    <property type="entry name" value="SAM-dependent_MTases_sf"/>
</dbReference>
<keyword evidence="1 5" id="KW-0489">Methyltransferase</keyword>
<accession>A0A1J1JI94</accession>
<dbReference type="PROSITE" id="PS51679">
    <property type="entry name" value="SAM_MT_C5"/>
    <property type="match status" value="1"/>
</dbReference>
<dbReference type="AlphaFoldDB" id="A0A1J1JI94"/>
<evidence type="ECO:0000313" key="8">
    <source>
        <dbReference type="EMBL" id="CUM61198.1"/>
    </source>
</evidence>
<dbReference type="REBASE" id="166941">
    <property type="entry name" value="M.Pag7805ORF3232P"/>
</dbReference>
<comment type="catalytic activity">
    <reaction evidence="7">
        <text>a 2'-deoxycytidine in DNA + S-adenosyl-L-methionine = a 5-methyl-2'-deoxycytidine in DNA + S-adenosyl-L-homocysteine + H(+)</text>
        <dbReference type="Rhea" id="RHEA:13681"/>
        <dbReference type="Rhea" id="RHEA-COMP:11369"/>
        <dbReference type="Rhea" id="RHEA-COMP:11370"/>
        <dbReference type="ChEBI" id="CHEBI:15378"/>
        <dbReference type="ChEBI" id="CHEBI:57856"/>
        <dbReference type="ChEBI" id="CHEBI:59789"/>
        <dbReference type="ChEBI" id="CHEBI:85452"/>
        <dbReference type="ChEBI" id="CHEBI:85454"/>
        <dbReference type="EC" id="2.1.1.37"/>
    </reaction>
</comment>
<keyword evidence="3 5" id="KW-0949">S-adenosyl-L-methionine</keyword>
<evidence type="ECO:0000256" key="7">
    <source>
        <dbReference type="RuleBase" id="RU000417"/>
    </source>
</evidence>
<dbReference type="Gene3D" id="3.40.50.150">
    <property type="entry name" value="Vaccinia Virus protein VP39"/>
    <property type="match status" value="1"/>
</dbReference>
<evidence type="ECO:0000256" key="3">
    <source>
        <dbReference type="ARBA" id="ARBA00022691"/>
    </source>
</evidence>
<keyword evidence="2 5" id="KW-0808">Transferase</keyword>